<dbReference type="InterPro" id="IPR025239">
    <property type="entry name" value="DUF4187"/>
</dbReference>
<dbReference type="Pfam" id="PF13821">
    <property type="entry name" value="DUF4187"/>
    <property type="match status" value="1"/>
</dbReference>
<evidence type="ECO:0000313" key="4">
    <source>
        <dbReference type="Proteomes" id="UP000567885"/>
    </source>
</evidence>
<dbReference type="PROSITE" id="PS50174">
    <property type="entry name" value="G_PATCH"/>
    <property type="match status" value="1"/>
</dbReference>
<dbReference type="PANTHER" id="PTHR21032">
    <property type="entry name" value="G PATCH DOMAIN-CONTAINING PROTEIN 11"/>
    <property type="match status" value="1"/>
</dbReference>
<dbReference type="SMART" id="SM01173">
    <property type="entry name" value="DUF4187"/>
    <property type="match status" value="1"/>
</dbReference>
<dbReference type="AlphaFoldDB" id="A0A8H5TYP2"/>
<protein>
    <submittedName>
        <fullName evidence="3">G-patch domain-containing protein</fullName>
    </submittedName>
</protein>
<dbReference type="GO" id="GO:0003676">
    <property type="term" value="F:nucleic acid binding"/>
    <property type="evidence" value="ECO:0007669"/>
    <property type="project" value="InterPro"/>
</dbReference>
<organism evidence="3 4">
    <name type="scientific">Fusarium heterosporum</name>
    <dbReference type="NCBI Taxonomy" id="42747"/>
    <lineage>
        <taxon>Eukaryota</taxon>
        <taxon>Fungi</taxon>
        <taxon>Dikarya</taxon>
        <taxon>Ascomycota</taxon>
        <taxon>Pezizomycotina</taxon>
        <taxon>Sordariomycetes</taxon>
        <taxon>Hypocreomycetidae</taxon>
        <taxon>Hypocreales</taxon>
        <taxon>Nectriaceae</taxon>
        <taxon>Fusarium</taxon>
        <taxon>Fusarium heterosporum species complex</taxon>
    </lineage>
</organism>
<dbReference type="GO" id="GO:0000776">
    <property type="term" value="C:kinetochore"/>
    <property type="evidence" value="ECO:0007669"/>
    <property type="project" value="TreeGrafter"/>
</dbReference>
<dbReference type="SMART" id="SM00443">
    <property type="entry name" value="G_patch"/>
    <property type="match status" value="1"/>
</dbReference>
<keyword evidence="4" id="KW-1185">Reference proteome</keyword>
<feature type="region of interest" description="Disordered" evidence="1">
    <location>
        <begin position="1"/>
        <end position="70"/>
    </location>
</feature>
<feature type="domain" description="G-patch" evidence="2">
    <location>
        <begin position="80"/>
        <end position="130"/>
    </location>
</feature>
<gene>
    <name evidence="3" type="ORF">FHETE_1428</name>
</gene>
<feature type="region of interest" description="Disordered" evidence="1">
    <location>
        <begin position="175"/>
        <end position="211"/>
    </location>
</feature>
<feature type="compositionally biased region" description="Basic and acidic residues" evidence="1">
    <location>
        <begin position="100"/>
        <end position="157"/>
    </location>
</feature>
<feature type="compositionally biased region" description="Basic and acidic residues" evidence="1">
    <location>
        <begin position="1"/>
        <end position="10"/>
    </location>
</feature>
<feature type="region of interest" description="Disordered" evidence="1">
    <location>
        <begin position="93"/>
        <end position="157"/>
    </location>
</feature>
<dbReference type="PANTHER" id="PTHR21032:SF0">
    <property type="entry name" value="G PATCH DOMAIN-CONTAINING PROTEIN 11"/>
    <property type="match status" value="1"/>
</dbReference>
<dbReference type="InterPro" id="IPR039249">
    <property type="entry name" value="GPATCH11"/>
</dbReference>
<proteinExistence type="predicted"/>
<dbReference type="Proteomes" id="UP000567885">
    <property type="component" value="Unassembled WGS sequence"/>
</dbReference>
<evidence type="ECO:0000259" key="2">
    <source>
        <dbReference type="PROSITE" id="PS50174"/>
    </source>
</evidence>
<feature type="compositionally biased region" description="Basic and acidic residues" evidence="1">
    <location>
        <begin position="177"/>
        <end position="187"/>
    </location>
</feature>
<name>A0A8H5TYP2_FUSHE</name>
<feature type="region of interest" description="Disordered" evidence="1">
    <location>
        <begin position="247"/>
        <end position="266"/>
    </location>
</feature>
<dbReference type="Pfam" id="PF01585">
    <property type="entry name" value="G-patch"/>
    <property type="match status" value="1"/>
</dbReference>
<feature type="compositionally biased region" description="Basic and acidic residues" evidence="1">
    <location>
        <begin position="41"/>
        <end position="57"/>
    </location>
</feature>
<comment type="caution">
    <text evidence="3">The sequence shown here is derived from an EMBL/GenBank/DDBJ whole genome shotgun (WGS) entry which is preliminary data.</text>
</comment>
<dbReference type="EMBL" id="JAAGWQ010000022">
    <property type="protein sequence ID" value="KAF5677908.1"/>
    <property type="molecule type" value="Genomic_DNA"/>
</dbReference>
<sequence>MSAEKRHDAGAAEEDEDDYMNMSFDDPTPAKETSLQRTQRLKREARARGVIKSKEQIAEEEEAAREKALSTSMLEDAKAKKSKGFAMMAKMGFTGGGLGKKTDDGDAPGRTEPIKVSVKDDRGGIGMDNEKKRKIREAAEERDIKAAKMDPDEYRERVRKEREDARLEKQFFAAQRTAERMDDEKTELSGSYAQIPKPKDQADKSASVSSRPLKSVPLLYRGLIRYREEAERDRRMRYDLEQSLSRLPTYEDDQEDADDKRALGKGHTVYATAEDLDEEDEELDQFNELEIGERLKRVVEYLRENHQYCFWCKMAYPDAEMEGCPGLTEEDHD</sequence>
<accession>A0A8H5TYP2</accession>
<evidence type="ECO:0000256" key="1">
    <source>
        <dbReference type="SAM" id="MobiDB-lite"/>
    </source>
</evidence>
<dbReference type="InterPro" id="IPR000467">
    <property type="entry name" value="G_patch_dom"/>
</dbReference>
<reference evidence="3 4" key="1">
    <citation type="submission" date="2020-05" db="EMBL/GenBank/DDBJ databases">
        <title>Identification and distribution of gene clusters putatively required for synthesis of sphingolipid metabolism inhibitors in phylogenetically diverse species of the filamentous fungus Fusarium.</title>
        <authorList>
            <person name="Kim H.-S."/>
            <person name="Busman M."/>
            <person name="Brown D.W."/>
            <person name="Divon H."/>
            <person name="Uhlig S."/>
            <person name="Proctor R.H."/>
        </authorList>
    </citation>
    <scope>NUCLEOTIDE SEQUENCE [LARGE SCALE GENOMIC DNA]</scope>
    <source>
        <strain evidence="3 4">NRRL 20693</strain>
    </source>
</reference>
<dbReference type="OrthoDB" id="786951at2759"/>
<evidence type="ECO:0000313" key="3">
    <source>
        <dbReference type="EMBL" id="KAF5677908.1"/>
    </source>
</evidence>